<organism evidence="2 3">
    <name type="scientific">Geodermatophilus normandii</name>
    <dbReference type="NCBI Taxonomy" id="1137989"/>
    <lineage>
        <taxon>Bacteria</taxon>
        <taxon>Bacillati</taxon>
        <taxon>Actinomycetota</taxon>
        <taxon>Actinomycetes</taxon>
        <taxon>Geodermatophilales</taxon>
        <taxon>Geodermatophilaceae</taxon>
        <taxon>Geodermatophilus</taxon>
    </lineage>
</organism>
<reference evidence="3" key="1">
    <citation type="submission" date="2018-05" db="EMBL/GenBank/DDBJ databases">
        <authorList>
            <person name="Klenk H.-P."/>
            <person name="Huntemann M."/>
            <person name="Clum A."/>
            <person name="Pillay M."/>
            <person name="Palaniappan K."/>
            <person name="Varghese N."/>
            <person name="Mikhailova N."/>
            <person name="Stamatis D."/>
            <person name="Reddy T."/>
            <person name="Daum C."/>
            <person name="Shapiro N."/>
            <person name="Ivanova N."/>
            <person name="Kyrpides N."/>
            <person name="Woyke T."/>
        </authorList>
    </citation>
    <scope>NUCLEOTIDE SEQUENCE [LARGE SCALE GENOMIC DNA]</scope>
    <source>
        <strain evidence="3">DSM 45417</strain>
    </source>
</reference>
<dbReference type="EMBL" id="QGTX01000001">
    <property type="protein sequence ID" value="PWW25196.1"/>
    <property type="molecule type" value="Genomic_DNA"/>
</dbReference>
<evidence type="ECO:0008006" key="4">
    <source>
        <dbReference type="Google" id="ProtNLM"/>
    </source>
</evidence>
<evidence type="ECO:0000256" key="1">
    <source>
        <dbReference type="SAM" id="MobiDB-lite"/>
    </source>
</evidence>
<keyword evidence="3" id="KW-1185">Reference proteome</keyword>
<dbReference type="OrthoDB" id="5095936at2"/>
<dbReference type="SUPFAM" id="SSF53474">
    <property type="entry name" value="alpha/beta-Hydrolases"/>
    <property type="match status" value="1"/>
</dbReference>
<dbReference type="AlphaFoldDB" id="A0A317QRD6"/>
<gene>
    <name evidence="2" type="ORF">JD79_04394</name>
</gene>
<proteinExistence type="predicted"/>
<evidence type="ECO:0000313" key="2">
    <source>
        <dbReference type="EMBL" id="PWW25196.1"/>
    </source>
</evidence>
<protein>
    <recommendedName>
        <fullName evidence="4">Alpha/beta hydrolase</fullName>
    </recommendedName>
</protein>
<dbReference type="RefSeq" id="WP_110007202.1">
    <property type="nucleotide sequence ID" value="NZ_QGTX01000001.1"/>
</dbReference>
<sequence>MTGKLLFVHGTGVRDVSASVRNIKDGVEKVLGWGAEQVHAVEWGKAVGPQPLDIGPALPPEDTRGEGLEDEDPAALWDLLLADPYAELRILAEVPAPAMGGGDDLGLEEDLASVVLSARLKDLTLDDETLATAGLSRAAVNEARDELAEANMLAQAADRIGDPDDGDLVTATADALVAIALAPGVDLPAESEEPEPRALYDGAAREALVQAIEQQLSPTMGLGGALMRRIVGPIATRMAMRKRVTYMKPLSDFIRDVAFYIQRGEQVRGYLASELRQHGTGEPVVLLGHSLGGIAAVDLLADPTVMSGPDPLNVDLLVTVGSQAPYLYLLDALSSLSPRSPNRVQPFSPWLNIYNREDLLSFCAEGVFVNAAGVHDEPVDADVPFPMSHSAYWTVDRTYELIREQLRR</sequence>
<accession>A0A317QRD6</accession>
<dbReference type="InterPro" id="IPR029058">
    <property type="entry name" value="AB_hydrolase_fold"/>
</dbReference>
<dbReference type="Proteomes" id="UP000246661">
    <property type="component" value="Unassembled WGS sequence"/>
</dbReference>
<feature type="region of interest" description="Disordered" evidence="1">
    <location>
        <begin position="49"/>
        <end position="69"/>
    </location>
</feature>
<comment type="caution">
    <text evidence="2">The sequence shown here is derived from an EMBL/GenBank/DDBJ whole genome shotgun (WGS) entry which is preliminary data.</text>
</comment>
<dbReference type="Gene3D" id="3.40.50.1820">
    <property type="entry name" value="alpha/beta hydrolase"/>
    <property type="match status" value="1"/>
</dbReference>
<name>A0A317QRD6_9ACTN</name>
<evidence type="ECO:0000313" key="3">
    <source>
        <dbReference type="Proteomes" id="UP000246661"/>
    </source>
</evidence>